<evidence type="ECO:0000256" key="2">
    <source>
        <dbReference type="ARBA" id="ARBA00023136"/>
    </source>
</evidence>
<feature type="chain" id="PRO_5007614823" evidence="4">
    <location>
        <begin position="21"/>
        <end position="216"/>
    </location>
</feature>
<dbReference type="SMART" id="SM00965">
    <property type="entry name" value="STN"/>
    <property type="match status" value="1"/>
</dbReference>
<keyword evidence="6" id="KW-0675">Receptor</keyword>
<feature type="domain" description="Secretin/TonB short N-terminal" evidence="5">
    <location>
        <begin position="48"/>
        <end position="98"/>
    </location>
</feature>
<gene>
    <name evidence="6" type="ORF">SAMEA1982600_02471</name>
</gene>
<dbReference type="GO" id="GO:0019867">
    <property type="term" value="C:outer membrane"/>
    <property type="evidence" value="ECO:0007669"/>
    <property type="project" value="InterPro"/>
</dbReference>
<dbReference type="SUPFAM" id="SSF74653">
    <property type="entry name" value="TolA/TonB C-terminal domain"/>
    <property type="match status" value="1"/>
</dbReference>
<keyword evidence="4" id="KW-0732">Signal</keyword>
<dbReference type="AlphaFoldDB" id="A0A157PCA3"/>
<keyword evidence="1" id="KW-0813">Transport</keyword>
<dbReference type="InterPro" id="IPR011662">
    <property type="entry name" value="Secretin/TonB_short_N"/>
</dbReference>
<dbReference type="Gene3D" id="3.55.50.30">
    <property type="match status" value="1"/>
</dbReference>
<evidence type="ECO:0000313" key="7">
    <source>
        <dbReference type="Proteomes" id="UP000077037"/>
    </source>
</evidence>
<protein>
    <submittedName>
        <fullName evidence="6">Outer membrane receptor for ferric coprogen and ferric-rhodotorulic acid</fullName>
    </submittedName>
</protein>
<proteinExistence type="predicted"/>
<evidence type="ECO:0000256" key="1">
    <source>
        <dbReference type="ARBA" id="ARBA00022448"/>
    </source>
</evidence>
<organism evidence="6 7">
    <name type="scientific">Bordetella ansorpii</name>
    <dbReference type="NCBI Taxonomy" id="288768"/>
    <lineage>
        <taxon>Bacteria</taxon>
        <taxon>Pseudomonadati</taxon>
        <taxon>Pseudomonadota</taxon>
        <taxon>Betaproteobacteria</taxon>
        <taxon>Burkholderiales</taxon>
        <taxon>Alcaligenaceae</taxon>
        <taxon>Bordetella</taxon>
    </lineage>
</organism>
<evidence type="ECO:0000256" key="3">
    <source>
        <dbReference type="ARBA" id="ARBA00023237"/>
    </source>
</evidence>
<dbReference type="Proteomes" id="UP000077037">
    <property type="component" value="Unassembled WGS sequence"/>
</dbReference>
<keyword evidence="3" id="KW-0998">Cell outer membrane</keyword>
<feature type="signal peptide" evidence="4">
    <location>
        <begin position="1"/>
        <end position="20"/>
    </location>
</feature>
<name>A0A157PCA3_9BORD</name>
<evidence type="ECO:0000259" key="5">
    <source>
        <dbReference type="SMART" id="SM00965"/>
    </source>
</evidence>
<keyword evidence="2" id="KW-0472">Membrane</keyword>
<dbReference type="EMBL" id="FKBS01000014">
    <property type="protein sequence ID" value="SAI30930.1"/>
    <property type="molecule type" value="Genomic_DNA"/>
</dbReference>
<accession>A0A157PCA3</accession>
<reference evidence="6 7" key="1">
    <citation type="submission" date="2016-03" db="EMBL/GenBank/DDBJ databases">
        <authorList>
            <consortium name="Pathogen Informatics"/>
        </authorList>
    </citation>
    <scope>NUCLEOTIDE SEQUENCE [LARGE SCALE GENOMIC DNA]</scope>
    <source>
        <strain evidence="6 7">NCTC13364</strain>
    </source>
</reference>
<evidence type="ECO:0000313" key="6">
    <source>
        <dbReference type="EMBL" id="SAI30930.1"/>
    </source>
</evidence>
<sequence length="216" mass="22597">MLTGCLSLLALSPCWQPAQAQGPEQIPFRIDAGTLGPALHAYGRATGIAVMLDDRYSDRPVQAVAGSYTASAAMQRLLSGTGLLARFIGGDAVIVYAPQGASEPSAARPAAQASYGDYVARLQTEVTQVLCRQPQTRPGRYRLALQMRLDGMGQVAGLRLLDSTGDTARDQAVASALQALSFAAPPAAMPQPVLLLLVPDGPGAVTRCPSSLRTEH</sequence>
<evidence type="ECO:0000256" key="4">
    <source>
        <dbReference type="SAM" id="SignalP"/>
    </source>
</evidence>
<dbReference type="Pfam" id="PF13103">
    <property type="entry name" value="TonB_2"/>
    <property type="match status" value="1"/>
</dbReference>
<dbReference type="Gene3D" id="3.30.1150.10">
    <property type="match status" value="1"/>
</dbReference>